<dbReference type="AlphaFoldDB" id="A0A2D2D4V0"/>
<dbReference type="GO" id="GO:0009279">
    <property type="term" value="C:cell outer membrane"/>
    <property type="evidence" value="ECO:0007669"/>
    <property type="project" value="UniProtKB-SubCell"/>
</dbReference>
<sequence>MSSKSAPVLLLLALAGCATDPRDIGREPHMSPVGSGLNTVDDQLPTGSIRDGALGPHMRLDENRINLYRDVRAMSAGDVVTVNISMDDKAVLGNSTDRSRDSKVKSEWSFLFDFLAGGSGATEHKWNGTISNDLQSSSSTQGQGSINRSEQIRLSIAAVVTAVLPNGNLVLRGSQEIRVNYELRVLTIAGIARPRDIAKDNTISYDKIAEARVSYGGRGRLSEVQQPAWGQQVYDIFAPF</sequence>
<dbReference type="KEGG" id="mtw:CQW49_19755"/>
<protein>
    <recommendedName>
        <fullName evidence="7">Flagellar L-ring protein</fullName>
    </recommendedName>
    <alternativeName>
        <fullName evidence="7">Basal body L-ring protein</fullName>
    </alternativeName>
</protein>
<dbReference type="PANTHER" id="PTHR34933">
    <property type="entry name" value="FLAGELLAR L-RING PROTEIN"/>
    <property type="match status" value="1"/>
</dbReference>
<keyword evidence="6 7" id="KW-0998">Cell outer membrane</keyword>
<organism evidence="9 10">
    <name type="scientific">Methylosinus trichosporium (strain ATCC 35070 / NCIMB 11131 / UNIQEM 75 / OB3b)</name>
    <dbReference type="NCBI Taxonomy" id="595536"/>
    <lineage>
        <taxon>Bacteria</taxon>
        <taxon>Pseudomonadati</taxon>
        <taxon>Pseudomonadota</taxon>
        <taxon>Alphaproteobacteria</taxon>
        <taxon>Hyphomicrobiales</taxon>
        <taxon>Methylocystaceae</taxon>
        <taxon>Methylosinus</taxon>
    </lineage>
</organism>
<evidence type="ECO:0000256" key="3">
    <source>
        <dbReference type="ARBA" id="ARBA00022729"/>
    </source>
</evidence>
<dbReference type="GO" id="GO:0009427">
    <property type="term" value="C:bacterial-type flagellum basal body, distal rod, L ring"/>
    <property type="evidence" value="ECO:0007669"/>
    <property type="project" value="InterPro"/>
</dbReference>
<dbReference type="STRING" id="595536.GCA_000178815_01242"/>
<keyword evidence="3 7" id="KW-0732">Signal</keyword>
<accession>A0A2D2D4V0</accession>
<feature type="region of interest" description="Disordered" evidence="8">
    <location>
        <begin position="26"/>
        <end position="46"/>
    </location>
</feature>
<dbReference type="PANTHER" id="PTHR34933:SF1">
    <property type="entry name" value="FLAGELLAR L-RING PROTEIN"/>
    <property type="match status" value="1"/>
</dbReference>
<evidence type="ECO:0000256" key="6">
    <source>
        <dbReference type="ARBA" id="ARBA00023237"/>
    </source>
</evidence>
<dbReference type="GO" id="GO:0071973">
    <property type="term" value="P:bacterial-type flagellum-dependent cell motility"/>
    <property type="evidence" value="ECO:0007669"/>
    <property type="project" value="InterPro"/>
</dbReference>
<dbReference type="GO" id="GO:0003774">
    <property type="term" value="F:cytoskeletal motor activity"/>
    <property type="evidence" value="ECO:0007669"/>
    <property type="project" value="InterPro"/>
</dbReference>
<keyword evidence="9" id="KW-0282">Flagellum</keyword>
<keyword evidence="5 7" id="KW-0975">Bacterial flagellum</keyword>
<comment type="similarity">
    <text evidence="2 7">Belongs to the FlgH family.</text>
</comment>
<evidence type="ECO:0000256" key="4">
    <source>
        <dbReference type="ARBA" id="ARBA00023136"/>
    </source>
</evidence>
<keyword evidence="4 7" id="KW-0472">Membrane</keyword>
<evidence type="ECO:0000313" key="10">
    <source>
        <dbReference type="Proteomes" id="UP000230709"/>
    </source>
</evidence>
<dbReference type="RefSeq" id="WP_003609583.1">
    <property type="nucleotide sequence ID" value="NZ_ADVE02000001.1"/>
</dbReference>
<dbReference type="EMBL" id="CP023737">
    <property type="protein sequence ID" value="ATQ69869.1"/>
    <property type="molecule type" value="Genomic_DNA"/>
</dbReference>
<comment type="function">
    <text evidence="1 7">Assembles around the rod to form the L-ring and probably protects the motor/basal body from shearing forces during rotation.</text>
</comment>
<keyword evidence="7" id="KW-0449">Lipoprotein</keyword>
<evidence type="ECO:0000313" key="9">
    <source>
        <dbReference type="EMBL" id="ATQ69869.1"/>
    </source>
</evidence>
<evidence type="ECO:0000256" key="1">
    <source>
        <dbReference type="ARBA" id="ARBA00002591"/>
    </source>
</evidence>
<dbReference type="PRINTS" id="PR01008">
    <property type="entry name" value="FLGLRINGFLGH"/>
</dbReference>
<dbReference type="Proteomes" id="UP000230709">
    <property type="component" value="Chromosome"/>
</dbReference>
<comment type="subunit">
    <text evidence="7">The basal body constitutes a major portion of the flagellar organelle and consists of four rings (L,P,S, and M) mounted on a central rod.</text>
</comment>
<dbReference type="HAMAP" id="MF_00415">
    <property type="entry name" value="FlgH"/>
    <property type="match status" value="1"/>
</dbReference>
<gene>
    <name evidence="7" type="primary">flgH</name>
    <name evidence="9" type="ORF">CQW49_19755</name>
</gene>
<dbReference type="PROSITE" id="PS51257">
    <property type="entry name" value="PROKAR_LIPOPROTEIN"/>
    <property type="match status" value="1"/>
</dbReference>
<evidence type="ECO:0000256" key="8">
    <source>
        <dbReference type="SAM" id="MobiDB-lite"/>
    </source>
</evidence>
<dbReference type="Pfam" id="PF02107">
    <property type="entry name" value="FlgH"/>
    <property type="match status" value="1"/>
</dbReference>
<keyword evidence="10" id="KW-1185">Reference proteome</keyword>
<evidence type="ECO:0000256" key="7">
    <source>
        <dbReference type="HAMAP-Rule" id="MF_00415"/>
    </source>
</evidence>
<reference evidence="10" key="1">
    <citation type="submission" date="2017-10" db="EMBL/GenBank/DDBJ databases">
        <title>Completed PacBio SMRT sequence of Methylosinus trichosporium OB3b reveals presence of a third large plasmid.</title>
        <authorList>
            <person name="Charles T.C."/>
            <person name="Lynch M.D.J."/>
            <person name="Heil J.R."/>
            <person name="Cheng J."/>
        </authorList>
    </citation>
    <scope>NUCLEOTIDE SEQUENCE [LARGE SCALE GENOMIC DNA]</scope>
    <source>
        <strain evidence="10">OB3b</strain>
    </source>
</reference>
<dbReference type="InterPro" id="IPR000527">
    <property type="entry name" value="Flag_Lring"/>
</dbReference>
<comment type="subcellular location">
    <subcellularLocation>
        <location evidence="7">Cell outer membrane</location>
        <topology evidence="7">Lipid-anchor</topology>
    </subcellularLocation>
    <subcellularLocation>
        <location evidence="7">Bacterial flagellum basal body</location>
    </subcellularLocation>
</comment>
<keyword evidence="9" id="KW-0966">Cell projection</keyword>
<proteinExistence type="inferred from homology"/>
<evidence type="ECO:0000256" key="2">
    <source>
        <dbReference type="ARBA" id="ARBA00006929"/>
    </source>
</evidence>
<keyword evidence="9" id="KW-0969">Cilium</keyword>
<evidence type="ECO:0000256" key="5">
    <source>
        <dbReference type="ARBA" id="ARBA00023143"/>
    </source>
</evidence>
<name>A0A2D2D4V0_METT3</name>
<dbReference type="NCBIfam" id="NF001305">
    <property type="entry name" value="PRK00249.1-5"/>
    <property type="match status" value="1"/>
</dbReference>